<evidence type="ECO:0000256" key="1">
    <source>
        <dbReference type="SAM" id="SignalP"/>
    </source>
</evidence>
<keyword evidence="2" id="KW-1185">Reference proteome</keyword>
<gene>
    <name evidence="3" type="primary">LOC117238532</name>
</gene>
<organism evidence="2 3">
    <name type="scientific">Bombus vosnesenskii</name>
    <dbReference type="NCBI Taxonomy" id="207650"/>
    <lineage>
        <taxon>Eukaryota</taxon>
        <taxon>Metazoa</taxon>
        <taxon>Ecdysozoa</taxon>
        <taxon>Arthropoda</taxon>
        <taxon>Hexapoda</taxon>
        <taxon>Insecta</taxon>
        <taxon>Pterygota</taxon>
        <taxon>Neoptera</taxon>
        <taxon>Endopterygota</taxon>
        <taxon>Hymenoptera</taxon>
        <taxon>Apocrita</taxon>
        <taxon>Aculeata</taxon>
        <taxon>Apoidea</taxon>
        <taxon>Anthophila</taxon>
        <taxon>Apidae</taxon>
        <taxon>Bombus</taxon>
        <taxon>Pyrobombus</taxon>
    </lineage>
</organism>
<protein>
    <submittedName>
        <fullName evidence="3">FMRFamide-related peptides-like</fullName>
    </submittedName>
</protein>
<proteinExistence type="predicted"/>
<keyword evidence="1" id="KW-0732">Signal</keyword>
<reference evidence="3" key="1">
    <citation type="submission" date="2025-08" db="UniProtKB">
        <authorList>
            <consortium name="RefSeq"/>
        </authorList>
    </citation>
    <scope>IDENTIFICATION</scope>
    <source>
        <tissue evidence="3">Muscle</tissue>
    </source>
</reference>
<feature type="signal peptide" evidence="1">
    <location>
        <begin position="1"/>
        <end position="22"/>
    </location>
</feature>
<dbReference type="Proteomes" id="UP000504631">
    <property type="component" value="Unplaced"/>
</dbReference>
<name>A0A6J3L4M1_9HYME</name>
<dbReference type="RefSeq" id="XP_033359411.1">
    <property type="nucleotide sequence ID" value="XM_033503520.1"/>
</dbReference>
<dbReference type="GeneID" id="117238532"/>
<evidence type="ECO:0000313" key="2">
    <source>
        <dbReference type="Proteomes" id="UP000504631"/>
    </source>
</evidence>
<accession>A0A6J3L4M1</accession>
<sequence length="206" mass="23644">MKSSLTSLYVLSFICNWALVSSSILTPMKADGSLRIFKDGPNDFEYVLKRHDVDRSSEDPDSKERRSSIGSSFIRYGRSDLDGNIERVSSSDGDGSSKVNRYPRFKSPDIIIRFGRSGFKNLNDDTHYRHGRNNLNFLRYGRNVQVYPLEIDMTAMCSDLLSNDEINDLHPYEARLLRLCNILNNSDIEHRNSPDFLEDRLGSKHN</sequence>
<feature type="chain" id="PRO_5026752259" evidence="1">
    <location>
        <begin position="23"/>
        <end position="206"/>
    </location>
</feature>
<dbReference type="KEGG" id="bvk:117238532"/>
<dbReference type="AlphaFoldDB" id="A0A6J3L4M1"/>
<evidence type="ECO:0000313" key="3">
    <source>
        <dbReference type="RefSeq" id="XP_033359411.1"/>
    </source>
</evidence>